<sequence length="497" mass="54056">MTPAPRRLTLIGLVGVLLLALTSIPARPATAASPDAAGPSATSPNAAAPDTAYLMAHFTGESPIGEQIYFATSTDGLRWTDLNGSLPVLTSTVGERGVRDPALVRSPAGDRFWLLATDLRIASGKGWDAAQHAGSRSLVVWESTDLVNWSAPRLANVAGNIPSAGCAWAPEAIYDPANGDYIVYWATISPLDGVDKARIYYSRTTDFRTFSPARMYINRPGTQGIIDTQILEIPGSTGGYRYLRASGDGQITIEGSNQLLSGWTRLGDLSGQGLPGSQVEGPILHKFNDRNEWGLYVDQYATGRGYLPLTTTNPAAPGSYRVRATSEYDLGASRKRHGTILPITQAQLTALRSKWGGTPAGVNRIQSYNYPDRYVRHYDFDARIDPDVNPLVDSQWRIVPGLANPAGGTVSFESVNYPGYYLRHYNYDFVLAQNDNTATFRGDATFKRVAGLADPAAVSFQSYNFPDRYLRHYSYLLRIDPIGSAVDRADATFRITG</sequence>
<dbReference type="InterPro" id="IPR007934">
    <property type="entry name" value="AbfB_ABD"/>
</dbReference>
<dbReference type="EMBL" id="JBHSBN010000062">
    <property type="protein sequence ID" value="MFC4110787.1"/>
    <property type="molecule type" value="Genomic_DNA"/>
</dbReference>
<feature type="domain" description="Alpha-L-arabinofuranosidase B arabinose-binding" evidence="2">
    <location>
        <begin position="364"/>
        <end position="495"/>
    </location>
</feature>
<dbReference type="GO" id="GO:0016787">
    <property type="term" value="F:hydrolase activity"/>
    <property type="evidence" value="ECO:0007669"/>
    <property type="project" value="UniProtKB-KW"/>
</dbReference>
<dbReference type="Pfam" id="PF05270">
    <property type="entry name" value="AbfB"/>
    <property type="match status" value="1"/>
</dbReference>
<dbReference type="PANTHER" id="PTHR43301:SF3">
    <property type="entry name" value="ARABINAN ENDO-1,5-ALPHA-L-ARABINOSIDASE A-RELATED"/>
    <property type="match status" value="1"/>
</dbReference>
<dbReference type="CDD" id="cd08983">
    <property type="entry name" value="GH43_Bt3655-like"/>
    <property type="match status" value="1"/>
</dbReference>
<evidence type="ECO:0000259" key="2">
    <source>
        <dbReference type="Pfam" id="PF05270"/>
    </source>
</evidence>
<keyword evidence="3" id="KW-0378">Hydrolase</keyword>
<comment type="caution">
    <text evidence="3">The sequence shown here is derived from an EMBL/GenBank/DDBJ whole genome shotgun (WGS) entry which is preliminary data.</text>
</comment>
<dbReference type="InterPro" id="IPR050727">
    <property type="entry name" value="GH43_arabinanases"/>
</dbReference>
<dbReference type="InterPro" id="IPR036195">
    <property type="entry name" value="AbfB_ABD_sf"/>
</dbReference>
<gene>
    <name evidence="3" type="ORF">ACFOX0_33355</name>
</gene>
<dbReference type="SUPFAM" id="SSF75005">
    <property type="entry name" value="Arabinanase/levansucrase/invertase"/>
    <property type="match status" value="2"/>
</dbReference>
<feature type="chain" id="PRO_5045652615" evidence="1">
    <location>
        <begin position="32"/>
        <end position="497"/>
    </location>
</feature>
<evidence type="ECO:0000313" key="4">
    <source>
        <dbReference type="Proteomes" id="UP001595868"/>
    </source>
</evidence>
<dbReference type="RefSeq" id="WP_377553544.1">
    <property type="nucleotide sequence ID" value="NZ_JBHSBN010000062.1"/>
</dbReference>
<dbReference type="Proteomes" id="UP001595868">
    <property type="component" value="Unassembled WGS sequence"/>
</dbReference>
<dbReference type="InterPro" id="IPR023296">
    <property type="entry name" value="Glyco_hydro_beta-prop_sf"/>
</dbReference>
<evidence type="ECO:0000256" key="1">
    <source>
        <dbReference type="SAM" id="SignalP"/>
    </source>
</evidence>
<feature type="signal peptide" evidence="1">
    <location>
        <begin position="1"/>
        <end position="31"/>
    </location>
</feature>
<organism evidence="3 4">
    <name type="scientific">Micromonospora zhanjiangensis</name>
    <dbReference type="NCBI Taxonomy" id="1522057"/>
    <lineage>
        <taxon>Bacteria</taxon>
        <taxon>Bacillati</taxon>
        <taxon>Actinomycetota</taxon>
        <taxon>Actinomycetes</taxon>
        <taxon>Micromonosporales</taxon>
        <taxon>Micromonosporaceae</taxon>
        <taxon>Micromonospora</taxon>
    </lineage>
</organism>
<evidence type="ECO:0000313" key="3">
    <source>
        <dbReference type="EMBL" id="MFC4110787.1"/>
    </source>
</evidence>
<protein>
    <submittedName>
        <fullName evidence="3">Glycoside hydrolase family 43 protein</fullName>
    </submittedName>
</protein>
<dbReference type="CDD" id="cd23399">
    <property type="entry name" value="beta-trefoil_ABD_ABFB"/>
    <property type="match status" value="1"/>
</dbReference>
<dbReference type="PANTHER" id="PTHR43301">
    <property type="entry name" value="ARABINAN ENDO-1,5-ALPHA-L-ARABINOSIDASE"/>
    <property type="match status" value="1"/>
</dbReference>
<keyword evidence="1" id="KW-0732">Signal</keyword>
<proteinExistence type="predicted"/>
<accession>A0ABV8KXB1</accession>
<keyword evidence="4" id="KW-1185">Reference proteome</keyword>
<dbReference type="SUPFAM" id="SSF110221">
    <property type="entry name" value="AbfB domain"/>
    <property type="match status" value="1"/>
</dbReference>
<dbReference type="Gene3D" id="2.115.10.20">
    <property type="entry name" value="Glycosyl hydrolase domain, family 43"/>
    <property type="match status" value="1"/>
</dbReference>
<dbReference type="Gene3D" id="2.80.10.50">
    <property type="match status" value="1"/>
</dbReference>
<reference evidence="4" key="1">
    <citation type="journal article" date="2019" name="Int. J. Syst. Evol. Microbiol.">
        <title>The Global Catalogue of Microorganisms (GCM) 10K type strain sequencing project: providing services to taxonomists for standard genome sequencing and annotation.</title>
        <authorList>
            <consortium name="The Broad Institute Genomics Platform"/>
            <consortium name="The Broad Institute Genome Sequencing Center for Infectious Disease"/>
            <person name="Wu L."/>
            <person name="Ma J."/>
        </authorList>
    </citation>
    <scope>NUCLEOTIDE SEQUENCE [LARGE SCALE GENOMIC DNA]</scope>
    <source>
        <strain evidence="4">2902at01</strain>
    </source>
</reference>
<name>A0ABV8KXB1_9ACTN</name>